<protein>
    <recommendedName>
        <fullName evidence="14">Cystinosin</fullName>
    </recommendedName>
</protein>
<dbReference type="PANTHER" id="PTHR13131:SF5">
    <property type="entry name" value="CYSTINOSIN"/>
    <property type="match status" value="1"/>
</dbReference>
<feature type="transmembrane region" description="Helical" evidence="11">
    <location>
        <begin position="161"/>
        <end position="184"/>
    </location>
</feature>
<organism evidence="12 13">
    <name type="scientific">Bombardia bombarda</name>
    <dbReference type="NCBI Taxonomy" id="252184"/>
    <lineage>
        <taxon>Eukaryota</taxon>
        <taxon>Fungi</taxon>
        <taxon>Dikarya</taxon>
        <taxon>Ascomycota</taxon>
        <taxon>Pezizomycotina</taxon>
        <taxon>Sordariomycetes</taxon>
        <taxon>Sordariomycetidae</taxon>
        <taxon>Sordariales</taxon>
        <taxon>Lasiosphaeriaceae</taxon>
        <taxon>Bombardia</taxon>
    </lineage>
</organism>
<keyword evidence="8 11" id="KW-0472">Membrane</keyword>
<evidence type="ECO:0000256" key="4">
    <source>
        <dbReference type="ARBA" id="ARBA00022692"/>
    </source>
</evidence>
<dbReference type="GO" id="GO:0005774">
    <property type="term" value="C:vacuolar membrane"/>
    <property type="evidence" value="ECO:0007669"/>
    <property type="project" value="TreeGrafter"/>
</dbReference>
<dbReference type="EMBL" id="JAULSR010000001">
    <property type="protein sequence ID" value="KAK0635399.1"/>
    <property type="molecule type" value="Genomic_DNA"/>
</dbReference>
<dbReference type="GO" id="GO:0015184">
    <property type="term" value="F:L-cystine transmembrane transporter activity"/>
    <property type="evidence" value="ECO:0007669"/>
    <property type="project" value="TreeGrafter"/>
</dbReference>
<dbReference type="InterPro" id="IPR005282">
    <property type="entry name" value="LC_transporter"/>
</dbReference>
<evidence type="ECO:0000256" key="9">
    <source>
        <dbReference type="ARBA" id="ARBA00023228"/>
    </source>
</evidence>
<evidence type="ECO:0000256" key="2">
    <source>
        <dbReference type="ARBA" id="ARBA00006855"/>
    </source>
</evidence>
<name>A0AA39XJZ4_9PEZI</name>
<dbReference type="Proteomes" id="UP001174934">
    <property type="component" value="Unassembled WGS sequence"/>
</dbReference>
<accession>A0AA39XJZ4</accession>
<keyword evidence="3" id="KW-0813">Transport</keyword>
<feature type="transmembrane region" description="Helical" evidence="11">
    <location>
        <begin position="129"/>
        <end position="149"/>
    </location>
</feature>
<comment type="caution">
    <text evidence="12">The sequence shown here is derived from an EMBL/GenBank/DDBJ whole genome shotgun (WGS) entry which is preliminary data.</text>
</comment>
<gene>
    <name evidence="12" type="ORF">B0T17DRAFT_502942</name>
</gene>
<keyword evidence="9" id="KW-0458">Lysosome</keyword>
<dbReference type="SMART" id="SM00679">
    <property type="entry name" value="CTNS"/>
    <property type="match status" value="2"/>
</dbReference>
<dbReference type="InterPro" id="IPR006603">
    <property type="entry name" value="PQ-loop_rpt"/>
</dbReference>
<reference evidence="12" key="1">
    <citation type="submission" date="2023-06" db="EMBL/GenBank/DDBJ databases">
        <title>Genome-scale phylogeny and comparative genomics of the fungal order Sordariales.</title>
        <authorList>
            <consortium name="Lawrence Berkeley National Laboratory"/>
            <person name="Hensen N."/>
            <person name="Bonometti L."/>
            <person name="Westerberg I."/>
            <person name="Brannstrom I.O."/>
            <person name="Guillou S."/>
            <person name="Cros-Aarteil S."/>
            <person name="Calhoun S."/>
            <person name="Haridas S."/>
            <person name="Kuo A."/>
            <person name="Mondo S."/>
            <person name="Pangilinan J."/>
            <person name="Riley R."/>
            <person name="LaButti K."/>
            <person name="Andreopoulos B."/>
            <person name="Lipzen A."/>
            <person name="Chen C."/>
            <person name="Yanf M."/>
            <person name="Daum C."/>
            <person name="Ng V."/>
            <person name="Clum A."/>
            <person name="Steindorff A."/>
            <person name="Ohm R."/>
            <person name="Martin F."/>
            <person name="Silar P."/>
            <person name="Natvig D."/>
            <person name="Lalanne C."/>
            <person name="Gautier V."/>
            <person name="Ament-velasquez S.L."/>
            <person name="Kruys A."/>
            <person name="Hutchinson M.I."/>
            <person name="Powell A.J."/>
            <person name="Barry K."/>
            <person name="Miller A.N."/>
            <person name="Grigoriev I.V."/>
            <person name="Debuchy R."/>
            <person name="Gladieux P."/>
            <person name="Thoren M.H."/>
            <person name="Johannesson H."/>
        </authorList>
    </citation>
    <scope>NUCLEOTIDE SEQUENCE</scope>
    <source>
        <strain evidence="12">SMH3391-2</strain>
    </source>
</reference>
<comment type="catalytic activity">
    <reaction evidence="10">
        <text>L-cystine(out) + H(+)(out) = L-cystine(in) + H(+)(in)</text>
        <dbReference type="Rhea" id="RHEA:66172"/>
        <dbReference type="ChEBI" id="CHEBI:15378"/>
        <dbReference type="ChEBI" id="CHEBI:35491"/>
    </reaction>
    <physiologicalReaction direction="left-to-right" evidence="10">
        <dbReference type="Rhea" id="RHEA:66173"/>
    </physiologicalReaction>
</comment>
<dbReference type="FunFam" id="1.20.1280.290:FF:000016">
    <property type="entry name" value="Cystinosin homolog"/>
    <property type="match status" value="1"/>
</dbReference>
<evidence type="ECO:0000256" key="6">
    <source>
        <dbReference type="ARBA" id="ARBA00022847"/>
    </source>
</evidence>
<evidence type="ECO:0000256" key="5">
    <source>
        <dbReference type="ARBA" id="ARBA00022737"/>
    </source>
</evidence>
<evidence type="ECO:0000256" key="3">
    <source>
        <dbReference type="ARBA" id="ARBA00022448"/>
    </source>
</evidence>
<keyword evidence="7 11" id="KW-1133">Transmembrane helix</keyword>
<evidence type="ECO:0000256" key="11">
    <source>
        <dbReference type="SAM" id="Phobius"/>
    </source>
</evidence>
<dbReference type="Pfam" id="PF04193">
    <property type="entry name" value="PQ-loop"/>
    <property type="match status" value="2"/>
</dbReference>
<evidence type="ECO:0000313" key="13">
    <source>
        <dbReference type="Proteomes" id="UP001174934"/>
    </source>
</evidence>
<evidence type="ECO:0008006" key="14">
    <source>
        <dbReference type="Google" id="ProtNLM"/>
    </source>
</evidence>
<dbReference type="AlphaFoldDB" id="A0AA39XJZ4"/>
<dbReference type="PANTHER" id="PTHR13131">
    <property type="entry name" value="CYSTINOSIN"/>
    <property type="match status" value="1"/>
</dbReference>
<keyword evidence="6" id="KW-0769">Symport</keyword>
<feature type="transmembrane region" description="Helical" evidence="11">
    <location>
        <begin position="48"/>
        <end position="70"/>
    </location>
</feature>
<keyword evidence="13" id="KW-1185">Reference proteome</keyword>
<evidence type="ECO:0000256" key="8">
    <source>
        <dbReference type="ARBA" id="ARBA00023136"/>
    </source>
</evidence>
<comment type="similarity">
    <text evidence="2">Belongs to the cystinosin family.</text>
</comment>
<evidence type="ECO:0000256" key="10">
    <source>
        <dbReference type="ARBA" id="ARBA00048473"/>
    </source>
</evidence>
<feature type="transmembrane region" description="Helical" evidence="11">
    <location>
        <begin position="90"/>
        <end position="109"/>
    </location>
</feature>
<evidence type="ECO:0000313" key="12">
    <source>
        <dbReference type="EMBL" id="KAK0635399.1"/>
    </source>
</evidence>
<dbReference type="GO" id="GO:0015293">
    <property type="term" value="F:symporter activity"/>
    <property type="evidence" value="ECO:0007669"/>
    <property type="project" value="UniProtKB-KW"/>
</dbReference>
<keyword evidence="5" id="KW-0677">Repeat</keyword>
<proteinExistence type="inferred from homology"/>
<sequence length="284" mass="31410">MVAADLLPVLSGIFGWTYFICWSLSFYPQSMLNFGRRSTSGTTVDFPLLNCLGFSAYMVSNFVFFYSPLIRAQYAARHKGLTPTVQFNDITFAAHGLLLSIVTTSQYFFPRVWGFTPSVVGSRPSRFILGTILGCILGVVVVVCVVLGSPVRDTTGDALGAWVWLDAVYAVSYVKLIVTLLKYTPQVILNYRNKSTAGWSIVQILLDFSGGILSISQQGIDSYMQGDWSGITGNPVKFFLGNVSMIYDSIFMAQHYVLYRGAEGKSDEVAALLGRRVDEEERID</sequence>
<evidence type="ECO:0000256" key="7">
    <source>
        <dbReference type="ARBA" id="ARBA00022989"/>
    </source>
</evidence>
<dbReference type="GO" id="GO:0000324">
    <property type="term" value="C:fungal-type vacuole"/>
    <property type="evidence" value="ECO:0007669"/>
    <property type="project" value="TreeGrafter"/>
</dbReference>
<keyword evidence="4 11" id="KW-0812">Transmembrane</keyword>
<feature type="transmembrane region" description="Helical" evidence="11">
    <location>
        <begin position="6"/>
        <end position="27"/>
    </location>
</feature>
<evidence type="ECO:0000256" key="1">
    <source>
        <dbReference type="ARBA" id="ARBA00004155"/>
    </source>
</evidence>
<comment type="subcellular location">
    <subcellularLocation>
        <location evidence="1">Lysosome membrane</location>
        <topology evidence="1">Multi-pass membrane protein</topology>
    </subcellularLocation>
</comment>
<dbReference type="Gene3D" id="1.20.1280.290">
    <property type="match status" value="1"/>
</dbReference>